<feature type="repeat" description="TPR" evidence="3">
    <location>
        <begin position="443"/>
        <end position="476"/>
    </location>
</feature>
<dbReference type="Pfam" id="PF00144">
    <property type="entry name" value="Beta-lactamase"/>
    <property type="match status" value="1"/>
</dbReference>
<evidence type="ECO:0000259" key="4">
    <source>
        <dbReference type="Pfam" id="PF00144"/>
    </source>
</evidence>
<feature type="domain" description="Beta-lactamase-related" evidence="4">
    <location>
        <begin position="71"/>
        <end position="383"/>
    </location>
</feature>
<evidence type="ECO:0000256" key="3">
    <source>
        <dbReference type="PROSITE-ProRule" id="PRU00339"/>
    </source>
</evidence>
<dbReference type="InterPro" id="IPR050491">
    <property type="entry name" value="AmpC-like"/>
</dbReference>
<organism evidence="5 6">
    <name type="scientific">Myxococcus landrumensis</name>
    <dbReference type="NCBI Taxonomy" id="2813577"/>
    <lineage>
        <taxon>Bacteria</taxon>
        <taxon>Pseudomonadati</taxon>
        <taxon>Myxococcota</taxon>
        <taxon>Myxococcia</taxon>
        <taxon>Myxococcales</taxon>
        <taxon>Cystobacterineae</taxon>
        <taxon>Myxococcaceae</taxon>
        <taxon>Myxococcus</taxon>
    </lineage>
</organism>
<dbReference type="GO" id="GO:0016787">
    <property type="term" value="F:hydrolase activity"/>
    <property type="evidence" value="ECO:0007669"/>
    <property type="project" value="UniProtKB-KW"/>
</dbReference>
<evidence type="ECO:0000313" key="6">
    <source>
        <dbReference type="Proteomes" id="UP000663090"/>
    </source>
</evidence>
<evidence type="ECO:0000256" key="2">
    <source>
        <dbReference type="ARBA" id="ARBA00022803"/>
    </source>
</evidence>
<dbReference type="Pfam" id="PF07719">
    <property type="entry name" value="TPR_2"/>
    <property type="match status" value="1"/>
</dbReference>
<sequence>MRRSLSPRFLSTALSGLVALGLLTGADTPKPATQWLARPSEAARIARIEQGLPAFSLPGEAPRRMSLQEWMALYEIPGVSIAVFDKGSLVWSKGYGVKHAGGNEPVTLDTVFQAASISKPVTALAAMHHAEKRKWSLDENINDKLVSWKLPDNEFTKDQKATLRRLLSHSAGTTVGGFRGYSPQAPFPTLHQVLNGESPANTAPVRVNVVPGTLTRYSGGGTLIVQQMLIDQLQKPFPQIMQETVLTPLGMKHSTFEHPLPKHLESLAASGTKSGGKTLEGRWAVHPELAAAGLWTTPTDLTRIALEVTKASKGQSQRVVSKAMAQQMLTRQSESFGIGFLRRKDQPWFGHSGGNQGYRCVFVTFPEPGSGIAIMTNSDDGTFLFDRLIVSAAAEYGWKGYTADPETTSFTADMILRLKGADAAIAWFTAHKNTATDKDAPTAEVLNTLGYSLLSKDRVPDALKLFEANVALFPQDANAHDSLGEAYALAGRKDDAIRGYKKSLELNPKNENAVKQLKDLGAPAAK</sequence>
<keyword evidence="2 3" id="KW-0802">TPR repeat</keyword>
<protein>
    <submittedName>
        <fullName evidence="5">Class A beta-lactamase-related serine hydrolase</fullName>
    </submittedName>
</protein>
<dbReference type="SUPFAM" id="SSF48452">
    <property type="entry name" value="TPR-like"/>
    <property type="match status" value="1"/>
</dbReference>
<reference evidence="5 6" key="1">
    <citation type="submission" date="2021-02" db="EMBL/GenBank/DDBJ databases">
        <title>De Novo genome assembly of isolated myxobacteria.</title>
        <authorList>
            <person name="Stevens D.C."/>
        </authorList>
    </citation>
    <scope>NUCLEOTIDE SEQUENCE [LARGE SCALE GENOMIC DNA]</scope>
    <source>
        <strain evidence="5 6">SCHIC003</strain>
    </source>
</reference>
<keyword evidence="1" id="KW-0677">Repeat</keyword>
<evidence type="ECO:0000313" key="5">
    <source>
        <dbReference type="EMBL" id="QSQ12004.1"/>
    </source>
</evidence>
<dbReference type="PROSITE" id="PS50005">
    <property type="entry name" value="TPR"/>
    <property type="match status" value="2"/>
</dbReference>
<dbReference type="SMART" id="SM00028">
    <property type="entry name" value="TPR"/>
    <property type="match status" value="2"/>
</dbReference>
<dbReference type="Proteomes" id="UP000663090">
    <property type="component" value="Chromosome"/>
</dbReference>
<keyword evidence="5" id="KW-0378">Hydrolase</keyword>
<dbReference type="Gene3D" id="3.40.710.10">
    <property type="entry name" value="DD-peptidase/beta-lactamase superfamily"/>
    <property type="match status" value="1"/>
</dbReference>
<dbReference type="EMBL" id="CP071091">
    <property type="protein sequence ID" value="QSQ12004.1"/>
    <property type="molecule type" value="Genomic_DNA"/>
</dbReference>
<dbReference type="SUPFAM" id="SSF56601">
    <property type="entry name" value="beta-lactamase/transpeptidase-like"/>
    <property type="match status" value="1"/>
</dbReference>
<name>A0ABX7N344_9BACT</name>
<accession>A0ABX7N344</accession>
<dbReference type="InterPro" id="IPR001466">
    <property type="entry name" value="Beta-lactam-related"/>
</dbReference>
<dbReference type="InterPro" id="IPR013105">
    <property type="entry name" value="TPR_2"/>
</dbReference>
<dbReference type="PROSITE" id="PS50293">
    <property type="entry name" value="TPR_REGION"/>
    <property type="match status" value="1"/>
</dbReference>
<dbReference type="InterPro" id="IPR012338">
    <property type="entry name" value="Beta-lactam/transpept-like"/>
</dbReference>
<dbReference type="InterPro" id="IPR019734">
    <property type="entry name" value="TPR_rpt"/>
</dbReference>
<evidence type="ECO:0000256" key="1">
    <source>
        <dbReference type="ARBA" id="ARBA00022737"/>
    </source>
</evidence>
<gene>
    <name evidence="5" type="ORF">JY572_26920</name>
</gene>
<proteinExistence type="predicted"/>
<dbReference type="PANTHER" id="PTHR46825:SF12">
    <property type="entry name" value="PENICILLIN-BINDING PROTEIN 4"/>
    <property type="match status" value="1"/>
</dbReference>
<keyword evidence="6" id="KW-1185">Reference proteome</keyword>
<dbReference type="Gene3D" id="1.25.40.10">
    <property type="entry name" value="Tetratricopeptide repeat domain"/>
    <property type="match status" value="1"/>
</dbReference>
<dbReference type="RefSeq" id="WP_206713739.1">
    <property type="nucleotide sequence ID" value="NZ_CP071091.1"/>
</dbReference>
<dbReference type="PANTHER" id="PTHR46825">
    <property type="entry name" value="D-ALANYL-D-ALANINE-CARBOXYPEPTIDASE/ENDOPEPTIDASE AMPH"/>
    <property type="match status" value="1"/>
</dbReference>
<dbReference type="InterPro" id="IPR011990">
    <property type="entry name" value="TPR-like_helical_dom_sf"/>
</dbReference>
<feature type="repeat" description="TPR" evidence="3">
    <location>
        <begin position="477"/>
        <end position="510"/>
    </location>
</feature>